<accession>A0A940IIJ1</accession>
<comment type="caution">
    <text evidence="5">The sequence shown here is derived from an EMBL/GenBank/DDBJ whole genome shotgun (WGS) entry which is preliminary data.</text>
</comment>
<evidence type="ECO:0000256" key="1">
    <source>
        <dbReference type="PROSITE-ProRule" id="PRU00339"/>
    </source>
</evidence>
<feature type="chain" id="PRO_5038039033" description="Tetratricopeptide repeat protein" evidence="4">
    <location>
        <begin position="25"/>
        <end position="555"/>
    </location>
</feature>
<dbReference type="CDD" id="cd22249">
    <property type="entry name" value="UDM1_RNF168_RNF169-like"/>
    <property type="match status" value="1"/>
</dbReference>
<keyword evidence="4" id="KW-0732">Signal</keyword>
<dbReference type="Gene3D" id="1.25.40.10">
    <property type="entry name" value="Tetratricopeptide repeat domain"/>
    <property type="match status" value="1"/>
</dbReference>
<feature type="signal peptide" evidence="4">
    <location>
        <begin position="1"/>
        <end position="24"/>
    </location>
</feature>
<feature type="repeat" description="TPR" evidence="1">
    <location>
        <begin position="101"/>
        <end position="134"/>
    </location>
</feature>
<keyword evidence="3" id="KW-1133">Transmembrane helix</keyword>
<evidence type="ECO:0000256" key="3">
    <source>
        <dbReference type="SAM" id="Phobius"/>
    </source>
</evidence>
<dbReference type="InterPro" id="IPR011990">
    <property type="entry name" value="TPR-like_helical_dom_sf"/>
</dbReference>
<dbReference type="PROSITE" id="PS50005">
    <property type="entry name" value="TPR"/>
    <property type="match status" value="1"/>
</dbReference>
<evidence type="ECO:0000256" key="4">
    <source>
        <dbReference type="SAM" id="SignalP"/>
    </source>
</evidence>
<keyword evidence="3" id="KW-0812">Transmembrane</keyword>
<name>A0A940IIJ1_9BACT</name>
<dbReference type="Proteomes" id="UP000725002">
    <property type="component" value="Unassembled WGS sequence"/>
</dbReference>
<dbReference type="AlphaFoldDB" id="A0A940IIJ1"/>
<protein>
    <recommendedName>
        <fullName evidence="7">Tetratricopeptide repeat protein</fullName>
    </recommendedName>
</protein>
<evidence type="ECO:0000313" key="6">
    <source>
        <dbReference type="Proteomes" id="UP000725002"/>
    </source>
</evidence>
<feature type="transmembrane region" description="Helical" evidence="3">
    <location>
        <begin position="351"/>
        <end position="372"/>
    </location>
</feature>
<dbReference type="SUPFAM" id="SSF48452">
    <property type="entry name" value="TPR-like"/>
    <property type="match status" value="1"/>
</dbReference>
<dbReference type="EMBL" id="JADILV010000046">
    <property type="protein sequence ID" value="MBO8483820.1"/>
    <property type="molecule type" value="Genomic_DNA"/>
</dbReference>
<organism evidence="5 6">
    <name type="scientific">Candidatus Cryptobacteroides avicola</name>
    <dbReference type="NCBI Taxonomy" id="2840757"/>
    <lineage>
        <taxon>Bacteria</taxon>
        <taxon>Pseudomonadati</taxon>
        <taxon>Bacteroidota</taxon>
        <taxon>Bacteroidia</taxon>
        <taxon>Bacteroidales</taxon>
        <taxon>Candidatus Cryptobacteroides</taxon>
    </lineage>
</organism>
<gene>
    <name evidence="5" type="ORF">IAB75_06880</name>
</gene>
<dbReference type="InterPro" id="IPR019734">
    <property type="entry name" value="TPR_rpt"/>
</dbReference>
<sequence length="555" mass="64080">MKKTHIPSLLAACLLVWSCSGPVAESTLRDVRSYIDEYPDSALAVLDTIPEGNLRGKKAEAEFALLYSMALDKNYIDMTDDSLINVAVRWYRRHGSADDRLKAWYYQGRVYQNAGDNERAMESFTRAERYVKRSGDCTTSGMLYSAKSRVYDYLFDIEKSSANLRRASEYYQLAKDTARYTGSILKLAGSSIVAEKMAEASAYLDTLGKYWDALSESKKSSCYSYMLELALIENRDTLAPIADSYISDIQDSSAINWITLAHVYLETGEYDKGLDALDAYRKTDTAYLADNAYLWLFSELSAEKGQYETAYQALHRYVSVTDETDVDIFESDAKFTEDRMLARYKLQNRNLWITIMLLGIISLISSGLLLYAKLQEKIRQKQQEKERLEREKHEIETEMESYRKLYEQAQEEKKNLLRIRQDQKLDKKIRESIEERLDVLNRFITAAISKNLISSATDALDDYLRDKERFIYSTRLSFIIMHPKFISYLKKSGLTENEIGYCCLYCIGMNGNEIAAYLKRKSFYNTSSTIRKKLGLEEYKTNLDIFLRGKMTELD</sequence>
<keyword evidence="2" id="KW-0175">Coiled coil</keyword>
<reference evidence="5" key="2">
    <citation type="journal article" date="2021" name="PeerJ">
        <title>Extensive microbial diversity within the chicken gut microbiome revealed by metagenomics and culture.</title>
        <authorList>
            <person name="Gilroy R."/>
            <person name="Ravi A."/>
            <person name="Getino M."/>
            <person name="Pursley I."/>
            <person name="Horton D.L."/>
            <person name="Alikhan N.F."/>
            <person name="Baker D."/>
            <person name="Gharbi K."/>
            <person name="Hall N."/>
            <person name="Watson M."/>
            <person name="Adriaenssens E.M."/>
            <person name="Foster-Nyarko E."/>
            <person name="Jarju S."/>
            <person name="Secka A."/>
            <person name="Antonio M."/>
            <person name="Oren A."/>
            <person name="Chaudhuri R.R."/>
            <person name="La Ragione R."/>
            <person name="Hildebrand F."/>
            <person name="Pallen M.J."/>
        </authorList>
    </citation>
    <scope>NUCLEOTIDE SEQUENCE</scope>
    <source>
        <strain evidence="5">G3-8215</strain>
    </source>
</reference>
<keyword evidence="3" id="KW-0472">Membrane</keyword>
<evidence type="ECO:0008006" key="7">
    <source>
        <dbReference type="Google" id="ProtNLM"/>
    </source>
</evidence>
<evidence type="ECO:0000313" key="5">
    <source>
        <dbReference type="EMBL" id="MBO8483820.1"/>
    </source>
</evidence>
<keyword evidence="1" id="KW-0802">TPR repeat</keyword>
<feature type="coiled-coil region" evidence="2">
    <location>
        <begin position="371"/>
        <end position="426"/>
    </location>
</feature>
<reference evidence="5" key="1">
    <citation type="submission" date="2020-10" db="EMBL/GenBank/DDBJ databases">
        <authorList>
            <person name="Gilroy R."/>
        </authorList>
    </citation>
    <scope>NUCLEOTIDE SEQUENCE</scope>
    <source>
        <strain evidence="5">G3-8215</strain>
    </source>
</reference>
<evidence type="ECO:0000256" key="2">
    <source>
        <dbReference type="SAM" id="Coils"/>
    </source>
</evidence>
<proteinExistence type="predicted"/>